<proteinExistence type="predicted"/>
<reference evidence="1" key="1">
    <citation type="submission" date="2019-10" db="EMBL/GenBank/DDBJ databases">
        <authorList>
            <consortium name="DOE Joint Genome Institute"/>
            <person name="Kuo A."/>
            <person name="Miyauchi S."/>
            <person name="Kiss E."/>
            <person name="Drula E."/>
            <person name="Kohler A."/>
            <person name="Sanchez-Garcia M."/>
            <person name="Andreopoulos B."/>
            <person name="Barry K.W."/>
            <person name="Bonito G."/>
            <person name="Buee M."/>
            <person name="Carver A."/>
            <person name="Chen C."/>
            <person name="Cichocki N."/>
            <person name="Clum A."/>
            <person name="Culley D."/>
            <person name="Crous P.W."/>
            <person name="Fauchery L."/>
            <person name="Girlanda M."/>
            <person name="Hayes R."/>
            <person name="Keri Z."/>
            <person name="Labutti K."/>
            <person name="Lipzen A."/>
            <person name="Lombard V."/>
            <person name="Magnuson J."/>
            <person name="Maillard F."/>
            <person name="Morin E."/>
            <person name="Murat C."/>
            <person name="Nolan M."/>
            <person name="Ohm R."/>
            <person name="Pangilinan J."/>
            <person name="Pereira M."/>
            <person name="Perotto S."/>
            <person name="Peter M."/>
            <person name="Riley R."/>
            <person name="Sitrit Y."/>
            <person name="Stielow B."/>
            <person name="Szollosi G."/>
            <person name="Zifcakova L."/>
            <person name="Stursova M."/>
            <person name="Spatafora J.W."/>
            <person name="Tedersoo L."/>
            <person name="Vaario L.-M."/>
            <person name="Yamada A."/>
            <person name="Yan M."/>
            <person name="Wang P."/>
            <person name="Xu J."/>
            <person name="Bruns T."/>
            <person name="Baldrian P."/>
            <person name="Vilgalys R."/>
            <person name="Henrissat B."/>
            <person name="Grigoriev I.V."/>
            <person name="Hibbett D."/>
            <person name="Nagy L.G."/>
            <person name="Martin F.M."/>
        </authorList>
    </citation>
    <scope>NUCLEOTIDE SEQUENCE</scope>
    <source>
        <strain evidence="1">P2</strain>
    </source>
</reference>
<evidence type="ECO:0000313" key="1">
    <source>
        <dbReference type="EMBL" id="KAF9653039.1"/>
    </source>
</evidence>
<gene>
    <name evidence="1" type="ORF">BDM02DRAFT_3087811</name>
</gene>
<dbReference type="EMBL" id="MU117965">
    <property type="protein sequence ID" value="KAF9653039.1"/>
    <property type="molecule type" value="Genomic_DNA"/>
</dbReference>
<accession>A0ACB6ZU12</accession>
<keyword evidence="2" id="KW-1185">Reference proteome</keyword>
<organism evidence="1 2">
    <name type="scientific">Thelephora ganbajun</name>
    <name type="common">Ganba fungus</name>
    <dbReference type="NCBI Taxonomy" id="370292"/>
    <lineage>
        <taxon>Eukaryota</taxon>
        <taxon>Fungi</taxon>
        <taxon>Dikarya</taxon>
        <taxon>Basidiomycota</taxon>
        <taxon>Agaricomycotina</taxon>
        <taxon>Agaricomycetes</taxon>
        <taxon>Thelephorales</taxon>
        <taxon>Thelephoraceae</taxon>
        <taxon>Thelephora</taxon>
    </lineage>
</organism>
<reference evidence="1" key="2">
    <citation type="journal article" date="2020" name="Nat. Commun.">
        <title>Large-scale genome sequencing of mycorrhizal fungi provides insights into the early evolution of symbiotic traits.</title>
        <authorList>
            <person name="Miyauchi S."/>
            <person name="Kiss E."/>
            <person name="Kuo A."/>
            <person name="Drula E."/>
            <person name="Kohler A."/>
            <person name="Sanchez-Garcia M."/>
            <person name="Morin E."/>
            <person name="Andreopoulos B."/>
            <person name="Barry K.W."/>
            <person name="Bonito G."/>
            <person name="Buee M."/>
            <person name="Carver A."/>
            <person name="Chen C."/>
            <person name="Cichocki N."/>
            <person name="Clum A."/>
            <person name="Culley D."/>
            <person name="Crous P.W."/>
            <person name="Fauchery L."/>
            <person name="Girlanda M."/>
            <person name="Hayes R.D."/>
            <person name="Keri Z."/>
            <person name="LaButti K."/>
            <person name="Lipzen A."/>
            <person name="Lombard V."/>
            <person name="Magnuson J."/>
            <person name="Maillard F."/>
            <person name="Murat C."/>
            <person name="Nolan M."/>
            <person name="Ohm R.A."/>
            <person name="Pangilinan J."/>
            <person name="Pereira M.F."/>
            <person name="Perotto S."/>
            <person name="Peter M."/>
            <person name="Pfister S."/>
            <person name="Riley R."/>
            <person name="Sitrit Y."/>
            <person name="Stielow J.B."/>
            <person name="Szollosi G."/>
            <person name="Zifcakova L."/>
            <person name="Stursova M."/>
            <person name="Spatafora J.W."/>
            <person name="Tedersoo L."/>
            <person name="Vaario L.M."/>
            <person name="Yamada A."/>
            <person name="Yan M."/>
            <person name="Wang P."/>
            <person name="Xu J."/>
            <person name="Bruns T."/>
            <person name="Baldrian P."/>
            <person name="Vilgalys R."/>
            <person name="Dunand C."/>
            <person name="Henrissat B."/>
            <person name="Grigoriev I.V."/>
            <person name="Hibbett D."/>
            <person name="Nagy L.G."/>
            <person name="Martin F.M."/>
        </authorList>
    </citation>
    <scope>NUCLEOTIDE SEQUENCE</scope>
    <source>
        <strain evidence="1">P2</strain>
    </source>
</reference>
<evidence type="ECO:0000313" key="2">
    <source>
        <dbReference type="Proteomes" id="UP000886501"/>
    </source>
</evidence>
<comment type="caution">
    <text evidence="1">The sequence shown here is derived from an EMBL/GenBank/DDBJ whole genome shotgun (WGS) entry which is preliminary data.</text>
</comment>
<protein>
    <submittedName>
        <fullName evidence="1">FAD dependent oxidoreductase</fullName>
    </submittedName>
</protein>
<sequence>MQPITDRSGAGFPHPRPTLSFWLQGTRNNPLIGHRTTETIPSDADVVIIGAGMSGAATAYHLFKGHDPARRALPKVVVLEAREACYGATGRNGGHCRPDFYKGYPKYKKTFGKDQAMKILQNEKETLALLTQVIEEEKIDCDLWRGHSFDVALNQQCADGLHAALQEFAADGGEVDGVIEWISDPQEAKRRTRCVYAHAATMHSAGSFWPYKFVASLFRLCIDKFSLNLQTNTPALSISPAGDGIWAIETERGSIKATKVVIATNAYTSTLLPEFTDRIVPVRDQCSAVVPTKPYSGERLLTHTYSIRWRMLDSDYLIQRPSDGVVIVGGGEWNAPLKDRLGHTDDSVTHPVITRHLQNVCGKNFEGWGDEALGEGLITDWTGIAGETPDSVPYVGELEGKSGCFICAGHNGHGMSRIMTCARGIAKLLSGGTWEDTGLPDCFQPTSERLVENGSGVRAD</sequence>
<name>A0ACB6ZU12_THEGA</name>
<dbReference type="Proteomes" id="UP000886501">
    <property type="component" value="Unassembled WGS sequence"/>
</dbReference>